<protein>
    <recommendedName>
        <fullName evidence="4">Carbohydrate kinase PfkB domain-containing protein</fullName>
    </recommendedName>
</protein>
<dbReference type="Gene3D" id="3.40.1190.20">
    <property type="match status" value="1"/>
</dbReference>
<evidence type="ECO:0000256" key="3">
    <source>
        <dbReference type="ARBA" id="ARBA00022777"/>
    </source>
</evidence>
<dbReference type="RefSeq" id="WP_189993194.1">
    <property type="nucleotide sequence ID" value="NZ_BNCB01000005.1"/>
</dbReference>
<sequence>MAPASLVALGDALADLVVAVPPEVCARLGVEPGTADFLEFDALAEVVARLEWEGARAVVSAGGSAANTCVAFVADGGRAALATACMDDPLAQAVRDDLAGRGVSVPVRTPGRGRTGRCLVLLLPDGERAFLIWQGERRRLRMLPDAVEACLADTGSCHGMLVEGYLLASEEGCAAARDALRRAVALGARRMLALSDPALVRTRRRRFAELLAAGVDVVLGNEAEATALTGTDDAEAAAAVLARHGMLGVVTLGARGALVHGPGGRHRVAAPGTPVTSAVGAGDAFAGGFLAGLLSDLSPPECLALGVARARAVLTVEQARAPVPPEPARRP</sequence>
<dbReference type="Proteomes" id="UP000646738">
    <property type="component" value="Unassembled WGS sequence"/>
</dbReference>
<evidence type="ECO:0000256" key="1">
    <source>
        <dbReference type="ARBA" id="ARBA00010688"/>
    </source>
</evidence>
<organism evidence="5 6">
    <name type="scientific">Streptomyces rubradiris</name>
    <name type="common">Streptomyces achromogenes subsp. rubradiris</name>
    <dbReference type="NCBI Taxonomy" id="285531"/>
    <lineage>
        <taxon>Bacteria</taxon>
        <taxon>Bacillati</taxon>
        <taxon>Actinomycetota</taxon>
        <taxon>Actinomycetes</taxon>
        <taxon>Kitasatosporales</taxon>
        <taxon>Streptomycetaceae</taxon>
        <taxon>Streptomyces</taxon>
    </lineage>
</organism>
<dbReference type="SUPFAM" id="SSF53613">
    <property type="entry name" value="Ribokinase-like"/>
    <property type="match status" value="1"/>
</dbReference>
<comment type="caution">
    <text evidence="5">The sequence shown here is derived from an EMBL/GenBank/DDBJ whole genome shotgun (WGS) entry which is preliminary data.</text>
</comment>
<keyword evidence="2" id="KW-0808">Transferase</keyword>
<dbReference type="InterPro" id="IPR052700">
    <property type="entry name" value="Carb_kinase_PfkB-like"/>
</dbReference>
<keyword evidence="3" id="KW-0418">Kinase</keyword>
<reference evidence="6" key="1">
    <citation type="submission" date="2023-07" db="EMBL/GenBank/DDBJ databases">
        <title>Whole genome shotgun sequence of Streptomyces achromogenes subsp. rubradiris NBRC 14000.</title>
        <authorList>
            <person name="Komaki H."/>
            <person name="Tamura T."/>
        </authorList>
    </citation>
    <scope>NUCLEOTIDE SEQUENCE [LARGE SCALE GENOMIC DNA]</scope>
    <source>
        <strain evidence="6">NBRC 14000</strain>
    </source>
</reference>
<dbReference type="InterPro" id="IPR002139">
    <property type="entry name" value="Ribo/fructo_kinase"/>
</dbReference>
<dbReference type="InterPro" id="IPR011611">
    <property type="entry name" value="PfkB_dom"/>
</dbReference>
<evidence type="ECO:0000259" key="4">
    <source>
        <dbReference type="Pfam" id="PF00294"/>
    </source>
</evidence>
<dbReference type="EMBL" id="BNEA01000001">
    <property type="protein sequence ID" value="GHI50650.1"/>
    <property type="molecule type" value="Genomic_DNA"/>
</dbReference>
<keyword evidence="6" id="KW-1185">Reference proteome</keyword>
<name>A0ABQ3R480_STRRR</name>
<accession>A0ABQ3R480</accession>
<evidence type="ECO:0000313" key="6">
    <source>
        <dbReference type="Proteomes" id="UP000646738"/>
    </source>
</evidence>
<dbReference type="PRINTS" id="PR00990">
    <property type="entry name" value="RIBOKINASE"/>
</dbReference>
<dbReference type="Pfam" id="PF00294">
    <property type="entry name" value="PfkB"/>
    <property type="match status" value="1"/>
</dbReference>
<evidence type="ECO:0000313" key="5">
    <source>
        <dbReference type="EMBL" id="GHI50650.1"/>
    </source>
</evidence>
<gene>
    <name evidence="5" type="ORF">Srubr_04960</name>
</gene>
<comment type="similarity">
    <text evidence="1">Belongs to the carbohydrate kinase PfkB family.</text>
</comment>
<evidence type="ECO:0000256" key="2">
    <source>
        <dbReference type="ARBA" id="ARBA00022679"/>
    </source>
</evidence>
<dbReference type="InterPro" id="IPR029056">
    <property type="entry name" value="Ribokinase-like"/>
</dbReference>
<dbReference type="PANTHER" id="PTHR43320">
    <property type="entry name" value="SUGAR KINASE"/>
    <property type="match status" value="1"/>
</dbReference>
<proteinExistence type="inferred from homology"/>
<dbReference type="PANTHER" id="PTHR43320:SF3">
    <property type="entry name" value="CARBOHYDRATE KINASE PFKB DOMAIN-CONTAINING PROTEIN"/>
    <property type="match status" value="1"/>
</dbReference>
<feature type="domain" description="Carbohydrate kinase PfkB" evidence="4">
    <location>
        <begin position="53"/>
        <end position="324"/>
    </location>
</feature>